<proteinExistence type="predicted"/>
<evidence type="ECO:0000313" key="3">
    <source>
        <dbReference type="Proteomes" id="UP000425960"/>
    </source>
</evidence>
<dbReference type="RefSeq" id="WP_155321905.1">
    <property type="nucleotide sequence ID" value="NZ_AP021876.1"/>
</dbReference>
<accession>A0A5K7ZGA2</accession>
<dbReference type="InterPro" id="IPR050407">
    <property type="entry name" value="Geranylgeranyl_reductase"/>
</dbReference>
<dbReference type="Pfam" id="PF07992">
    <property type="entry name" value="Pyr_redox_2"/>
    <property type="match status" value="1"/>
</dbReference>
<dbReference type="Gene3D" id="3.50.50.60">
    <property type="entry name" value="FAD/NAD(P)-binding domain"/>
    <property type="match status" value="1"/>
</dbReference>
<dbReference type="Proteomes" id="UP000425960">
    <property type="component" value="Chromosome"/>
</dbReference>
<dbReference type="InterPro" id="IPR023753">
    <property type="entry name" value="FAD/NAD-binding_dom"/>
</dbReference>
<dbReference type="PANTHER" id="PTHR42685">
    <property type="entry name" value="GERANYLGERANYL DIPHOSPHATE REDUCTASE"/>
    <property type="match status" value="1"/>
</dbReference>
<dbReference type="InterPro" id="IPR036188">
    <property type="entry name" value="FAD/NAD-bd_sf"/>
</dbReference>
<dbReference type="SUPFAM" id="SSF51905">
    <property type="entry name" value="FAD/NAD(P)-binding domain"/>
    <property type="match status" value="1"/>
</dbReference>
<evidence type="ECO:0000259" key="1">
    <source>
        <dbReference type="Pfam" id="PF07992"/>
    </source>
</evidence>
<dbReference type="KEGG" id="dov:DSCO28_16780"/>
<dbReference type="AlphaFoldDB" id="A0A5K7ZGA2"/>
<gene>
    <name evidence="2" type="ORF">DSCO28_16780</name>
</gene>
<dbReference type="PANTHER" id="PTHR42685:SF22">
    <property type="entry name" value="CONDITIONED MEDIUM FACTOR RECEPTOR 1"/>
    <property type="match status" value="1"/>
</dbReference>
<evidence type="ECO:0000313" key="2">
    <source>
        <dbReference type="EMBL" id="BBO81112.1"/>
    </source>
</evidence>
<dbReference type="EMBL" id="AP021876">
    <property type="protein sequence ID" value="BBO81112.1"/>
    <property type="molecule type" value="Genomic_DNA"/>
</dbReference>
<sequence>MKEKNGTIDNNTLITKEMKKSYDVVVVGSGPAGASAAKTLIGSGLDVVIIEKCSLPRDKMCGGIILPSARKFLSENYDDIPKQLFTEPKEIKGSRYMSTCDPQAQVIDCPGLDLGDTLPNREFGLSIDRVGFDFWLCKESRALMADNCLLIDYKKDGRDISVRVKHDGNYMRIKTKYLIGADGPISRVRRSLFPEFDKTLNWVALYEEHYEGKIDLDPEWMYWIIDPISFGSLIHKGGNIHLNVSNSKEETAINALKRFVSFLKNNHGLKIEKKIMSRGIVMNDMPYRENYLLGKENVLLVGESAGFVRALDGITGALVSGKAAGEAILQSIKSGRPPMEHYSEHELVHSEWAICKKVQPNLANYGFSFGK</sequence>
<organism evidence="2 3">
    <name type="scientific">Desulfosarcina ovata subsp. sediminis</name>
    <dbReference type="NCBI Taxonomy" id="885957"/>
    <lineage>
        <taxon>Bacteria</taxon>
        <taxon>Pseudomonadati</taxon>
        <taxon>Thermodesulfobacteriota</taxon>
        <taxon>Desulfobacteria</taxon>
        <taxon>Desulfobacterales</taxon>
        <taxon>Desulfosarcinaceae</taxon>
        <taxon>Desulfosarcina</taxon>
    </lineage>
</organism>
<dbReference type="GO" id="GO:0016491">
    <property type="term" value="F:oxidoreductase activity"/>
    <property type="evidence" value="ECO:0007669"/>
    <property type="project" value="InterPro"/>
</dbReference>
<dbReference type="PRINTS" id="PR00420">
    <property type="entry name" value="RNGMNOXGNASE"/>
</dbReference>
<reference evidence="2 3" key="1">
    <citation type="submission" date="2019-11" db="EMBL/GenBank/DDBJ databases">
        <title>Comparative genomics of hydrocarbon-degrading Desulfosarcina strains.</title>
        <authorList>
            <person name="Watanabe M."/>
            <person name="Kojima H."/>
            <person name="Fukui M."/>
        </authorList>
    </citation>
    <scope>NUCLEOTIDE SEQUENCE [LARGE SCALE GENOMIC DNA]</scope>
    <source>
        <strain evidence="2 3">28bB2T</strain>
    </source>
</reference>
<name>A0A5K7ZGA2_9BACT</name>
<feature type="domain" description="FAD/NAD(P)-binding" evidence="1">
    <location>
        <begin position="22"/>
        <end position="189"/>
    </location>
</feature>
<protein>
    <submittedName>
        <fullName evidence="2">Oxidoreductase</fullName>
    </submittedName>
</protein>